<dbReference type="InterPro" id="IPR016177">
    <property type="entry name" value="DNA-bd_dom_sf"/>
</dbReference>
<evidence type="ECO:0000259" key="9">
    <source>
        <dbReference type="PROSITE" id="PS51032"/>
    </source>
</evidence>
<sequence length="307" mass="34343">MESKMRKIRVIYRDPYATDSDSSDDESEINVERSFKSKRFVSEINFPFVVFPQSKTLEPESSCQDTTATTETKVARKKPVGVRQRKWGKWAAEIRNPVTKVRTWLGTYNTLEEAAQAYEAKKREYDAMTMAASEKSQNISISVAASQSQNNKKSCTNHHGPVSSEDTDSLLSHTSPSSVLDLDISVVSNLNGDSSDLIKEGGFDADVADLELPDLGFMNEPLGSCPVDEDLNLGLEFGNLIDDFGQLYDDYCNIEDLDICKLDTMNQASSLIMILSLATRNLLIWMIFIIINSIHYPSILHAHKFCS</sequence>
<name>A0A6A6MBR8_HEVBR</name>
<dbReference type="SUPFAM" id="SSF54171">
    <property type="entry name" value="DNA-binding domain"/>
    <property type="match status" value="1"/>
</dbReference>
<keyword evidence="2" id="KW-0805">Transcription regulation</keyword>
<comment type="subcellular location">
    <subcellularLocation>
        <location evidence="1">Nucleus</location>
    </subcellularLocation>
</comment>
<feature type="compositionally biased region" description="Polar residues" evidence="7">
    <location>
        <begin position="144"/>
        <end position="154"/>
    </location>
</feature>
<organism evidence="10 11">
    <name type="scientific">Hevea brasiliensis</name>
    <name type="common">Para rubber tree</name>
    <name type="synonym">Siphonia brasiliensis</name>
    <dbReference type="NCBI Taxonomy" id="3981"/>
    <lineage>
        <taxon>Eukaryota</taxon>
        <taxon>Viridiplantae</taxon>
        <taxon>Streptophyta</taxon>
        <taxon>Embryophyta</taxon>
        <taxon>Tracheophyta</taxon>
        <taxon>Spermatophyta</taxon>
        <taxon>Magnoliopsida</taxon>
        <taxon>eudicotyledons</taxon>
        <taxon>Gunneridae</taxon>
        <taxon>Pentapetalae</taxon>
        <taxon>rosids</taxon>
        <taxon>fabids</taxon>
        <taxon>Malpighiales</taxon>
        <taxon>Euphorbiaceae</taxon>
        <taxon>Crotonoideae</taxon>
        <taxon>Micrandreae</taxon>
        <taxon>Hevea</taxon>
    </lineage>
</organism>
<evidence type="ECO:0000256" key="4">
    <source>
        <dbReference type="ARBA" id="ARBA00023163"/>
    </source>
</evidence>
<evidence type="ECO:0000313" key="10">
    <source>
        <dbReference type="EMBL" id="KAF2311100.1"/>
    </source>
</evidence>
<evidence type="ECO:0000256" key="1">
    <source>
        <dbReference type="ARBA" id="ARBA00004123"/>
    </source>
</evidence>
<evidence type="ECO:0000313" key="11">
    <source>
        <dbReference type="Proteomes" id="UP000467840"/>
    </source>
</evidence>
<dbReference type="Pfam" id="PF00847">
    <property type="entry name" value="AP2"/>
    <property type="match status" value="1"/>
</dbReference>
<dbReference type="AlphaFoldDB" id="A0A6A6MBR8"/>
<dbReference type="GO" id="GO:0009877">
    <property type="term" value="P:nodulation"/>
    <property type="evidence" value="ECO:0007669"/>
    <property type="project" value="UniProtKB-ARBA"/>
</dbReference>
<dbReference type="Gene3D" id="3.30.730.10">
    <property type="entry name" value="AP2/ERF domain"/>
    <property type="match status" value="1"/>
</dbReference>
<keyword evidence="5" id="KW-0539">Nucleus</keyword>
<dbReference type="InterPro" id="IPR001471">
    <property type="entry name" value="AP2/ERF_dom"/>
</dbReference>
<comment type="similarity">
    <text evidence="6">Belongs to the AP2/ERF transcription factor family. ERF subfamily.</text>
</comment>
<dbReference type="GO" id="GO:0005634">
    <property type="term" value="C:nucleus"/>
    <property type="evidence" value="ECO:0007669"/>
    <property type="project" value="UniProtKB-SubCell"/>
</dbReference>
<dbReference type="PANTHER" id="PTHR31194:SF62">
    <property type="entry name" value="ETHYLENE-RESPONSIVE TRANSCRIPTION FACTOR ERF118"/>
    <property type="match status" value="1"/>
</dbReference>
<gene>
    <name evidence="10" type="ORF">GH714_019491</name>
</gene>
<accession>A0A6A6MBR8</accession>
<keyword evidence="4" id="KW-0804">Transcription</keyword>
<dbReference type="PANTHER" id="PTHR31194">
    <property type="entry name" value="SHN SHINE , DNA BINDING / TRANSCRIPTION FACTOR"/>
    <property type="match status" value="1"/>
</dbReference>
<dbReference type="InterPro" id="IPR050913">
    <property type="entry name" value="AP2/ERF_ERF"/>
</dbReference>
<evidence type="ECO:0000256" key="3">
    <source>
        <dbReference type="ARBA" id="ARBA00023125"/>
    </source>
</evidence>
<evidence type="ECO:0000256" key="2">
    <source>
        <dbReference type="ARBA" id="ARBA00023015"/>
    </source>
</evidence>
<dbReference type="PROSITE" id="PS51032">
    <property type="entry name" value="AP2_ERF"/>
    <property type="match status" value="1"/>
</dbReference>
<feature type="transmembrane region" description="Helical" evidence="8">
    <location>
        <begin position="271"/>
        <end position="291"/>
    </location>
</feature>
<keyword evidence="3" id="KW-0238">DNA-binding</keyword>
<dbReference type="FunFam" id="3.30.730.10:FF:000005">
    <property type="entry name" value="ethylene-responsive transcription factor RAP2-11"/>
    <property type="match status" value="1"/>
</dbReference>
<feature type="domain" description="AP2/ERF" evidence="9">
    <location>
        <begin position="78"/>
        <end position="140"/>
    </location>
</feature>
<evidence type="ECO:0000256" key="7">
    <source>
        <dbReference type="SAM" id="MobiDB-lite"/>
    </source>
</evidence>
<proteinExistence type="inferred from homology"/>
<dbReference type="GO" id="GO:0003700">
    <property type="term" value="F:DNA-binding transcription factor activity"/>
    <property type="evidence" value="ECO:0007669"/>
    <property type="project" value="InterPro"/>
</dbReference>
<dbReference type="GO" id="GO:0003677">
    <property type="term" value="F:DNA binding"/>
    <property type="evidence" value="ECO:0007669"/>
    <property type="project" value="UniProtKB-KW"/>
</dbReference>
<keyword evidence="8" id="KW-0472">Membrane</keyword>
<dbReference type="SMART" id="SM00380">
    <property type="entry name" value="AP2"/>
    <property type="match status" value="1"/>
</dbReference>
<keyword evidence="11" id="KW-1185">Reference proteome</keyword>
<comment type="caution">
    <text evidence="10">The sequence shown here is derived from an EMBL/GenBank/DDBJ whole genome shotgun (WGS) entry which is preliminary data.</text>
</comment>
<feature type="region of interest" description="Disordered" evidence="7">
    <location>
        <begin position="144"/>
        <end position="174"/>
    </location>
</feature>
<keyword evidence="8" id="KW-0812">Transmembrane</keyword>
<keyword evidence="8" id="KW-1133">Transmembrane helix</keyword>
<dbReference type="Proteomes" id="UP000467840">
    <property type="component" value="Chromosome 14"/>
</dbReference>
<dbReference type="InterPro" id="IPR036955">
    <property type="entry name" value="AP2/ERF_dom_sf"/>
</dbReference>
<evidence type="ECO:0000256" key="5">
    <source>
        <dbReference type="ARBA" id="ARBA00023242"/>
    </source>
</evidence>
<reference evidence="10 11" key="1">
    <citation type="journal article" date="2020" name="Mol. Plant">
        <title>The Chromosome-Based Rubber Tree Genome Provides New Insights into Spurge Genome Evolution and Rubber Biosynthesis.</title>
        <authorList>
            <person name="Liu J."/>
            <person name="Shi C."/>
            <person name="Shi C.C."/>
            <person name="Li W."/>
            <person name="Zhang Q.J."/>
            <person name="Zhang Y."/>
            <person name="Li K."/>
            <person name="Lu H.F."/>
            <person name="Shi C."/>
            <person name="Zhu S.T."/>
            <person name="Xiao Z.Y."/>
            <person name="Nan H."/>
            <person name="Yue Y."/>
            <person name="Zhu X.G."/>
            <person name="Wu Y."/>
            <person name="Hong X.N."/>
            <person name="Fan G.Y."/>
            <person name="Tong Y."/>
            <person name="Zhang D."/>
            <person name="Mao C.L."/>
            <person name="Liu Y.L."/>
            <person name="Hao S.J."/>
            <person name="Liu W.Q."/>
            <person name="Lv M.Q."/>
            <person name="Zhang H.B."/>
            <person name="Liu Y."/>
            <person name="Hu-Tang G.R."/>
            <person name="Wang J.P."/>
            <person name="Wang J.H."/>
            <person name="Sun Y.H."/>
            <person name="Ni S.B."/>
            <person name="Chen W.B."/>
            <person name="Zhang X.C."/>
            <person name="Jiao Y.N."/>
            <person name="Eichler E.E."/>
            <person name="Li G.H."/>
            <person name="Liu X."/>
            <person name="Gao L.Z."/>
        </authorList>
    </citation>
    <scope>NUCLEOTIDE SEQUENCE [LARGE SCALE GENOMIC DNA]</scope>
    <source>
        <strain evidence="11">cv. GT1</strain>
        <tissue evidence="10">Leaf</tissue>
    </source>
</reference>
<dbReference type="PRINTS" id="PR00367">
    <property type="entry name" value="ETHRSPELEMNT"/>
</dbReference>
<evidence type="ECO:0000256" key="6">
    <source>
        <dbReference type="ARBA" id="ARBA00024343"/>
    </source>
</evidence>
<dbReference type="EMBL" id="JAAGAX010000006">
    <property type="protein sequence ID" value="KAF2311100.1"/>
    <property type="molecule type" value="Genomic_DNA"/>
</dbReference>
<dbReference type="CDD" id="cd00018">
    <property type="entry name" value="AP2"/>
    <property type="match status" value="1"/>
</dbReference>
<evidence type="ECO:0000256" key="8">
    <source>
        <dbReference type="SAM" id="Phobius"/>
    </source>
</evidence>
<protein>
    <recommendedName>
        <fullName evidence="9">AP2/ERF domain-containing protein</fullName>
    </recommendedName>
</protein>